<dbReference type="AlphaFoldDB" id="A0A9N9CG66"/>
<comment type="caution">
    <text evidence="1">The sequence shown here is derived from an EMBL/GenBank/DDBJ whole genome shotgun (WGS) entry which is preliminary data.</text>
</comment>
<organism evidence="1 2">
    <name type="scientific">Racocetra fulgida</name>
    <dbReference type="NCBI Taxonomy" id="60492"/>
    <lineage>
        <taxon>Eukaryota</taxon>
        <taxon>Fungi</taxon>
        <taxon>Fungi incertae sedis</taxon>
        <taxon>Mucoromycota</taxon>
        <taxon>Glomeromycotina</taxon>
        <taxon>Glomeromycetes</taxon>
        <taxon>Diversisporales</taxon>
        <taxon>Gigasporaceae</taxon>
        <taxon>Racocetra</taxon>
    </lineage>
</organism>
<dbReference type="EMBL" id="CAJVPZ010008684">
    <property type="protein sequence ID" value="CAG8600641.1"/>
    <property type="molecule type" value="Genomic_DNA"/>
</dbReference>
<feature type="non-terminal residue" evidence="1">
    <location>
        <position position="43"/>
    </location>
</feature>
<evidence type="ECO:0000313" key="1">
    <source>
        <dbReference type="EMBL" id="CAG8600641.1"/>
    </source>
</evidence>
<sequence length="43" mass="4917">GEMILILPLSASEIYPVRTKPLAVEPKYMFRAELKSAFKYVCI</sequence>
<protein>
    <submittedName>
        <fullName evidence="1">18621_t:CDS:1</fullName>
    </submittedName>
</protein>
<accession>A0A9N9CG66</accession>
<dbReference type="Proteomes" id="UP000789396">
    <property type="component" value="Unassembled WGS sequence"/>
</dbReference>
<name>A0A9N9CG66_9GLOM</name>
<gene>
    <name evidence="1" type="ORF">RFULGI_LOCUS6588</name>
</gene>
<proteinExistence type="predicted"/>
<reference evidence="1" key="1">
    <citation type="submission" date="2021-06" db="EMBL/GenBank/DDBJ databases">
        <authorList>
            <person name="Kallberg Y."/>
            <person name="Tangrot J."/>
            <person name="Rosling A."/>
        </authorList>
    </citation>
    <scope>NUCLEOTIDE SEQUENCE</scope>
    <source>
        <strain evidence="1">IN212</strain>
    </source>
</reference>
<evidence type="ECO:0000313" key="2">
    <source>
        <dbReference type="Proteomes" id="UP000789396"/>
    </source>
</evidence>
<keyword evidence="2" id="KW-1185">Reference proteome</keyword>